<keyword evidence="1" id="KW-0812">Transmembrane</keyword>
<evidence type="ECO:0000313" key="3">
    <source>
        <dbReference type="Proteomes" id="UP000176965"/>
    </source>
</evidence>
<protein>
    <submittedName>
        <fullName evidence="2">Uncharacterized protein</fullName>
    </submittedName>
</protein>
<name>A0A1G2PF72_9BACT</name>
<feature type="transmembrane region" description="Helical" evidence="1">
    <location>
        <begin position="82"/>
        <end position="104"/>
    </location>
</feature>
<comment type="caution">
    <text evidence="2">The sequence shown here is derived from an EMBL/GenBank/DDBJ whole genome shotgun (WGS) entry which is preliminary data.</text>
</comment>
<evidence type="ECO:0000256" key="1">
    <source>
        <dbReference type="SAM" id="Phobius"/>
    </source>
</evidence>
<keyword evidence="1" id="KW-1133">Transmembrane helix</keyword>
<sequence length="121" mass="13141">MKKVVKIIAGSVWALPVLALAQNLGGNSSYFGRLIGQAKSLLDQLVVFLIALAVVWFIYNVIRYTMTTDMTKKDMAKDQMIWGIVAIAVIVSIWGLVSLLQNIFGVRTTSIDGVGGLLPSN</sequence>
<keyword evidence="1" id="KW-0472">Membrane</keyword>
<dbReference type="AlphaFoldDB" id="A0A1G2PF72"/>
<dbReference type="InterPro" id="IPR043993">
    <property type="entry name" value="T4SS_pilin"/>
</dbReference>
<evidence type="ECO:0000313" key="2">
    <source>
        <dbReference type="EMBL" id="OHA46995.1"/>
    </source>
</evidence>
<organism evidence="2 3">
    <name type="scientific">Candidatus Taylorbacteria bacterium RIFOXYD2_FULL_36_9</name>
    <dbReference type="NCBI Taxonomy" id="1802338"/>
    <lineage>
        <taxon>Bacteria</taxon>
        <taxon>Candidatus Tayloriibacteriota</taxon>
    </lineage>
</organism>
<dbReference type="EMBL" id="MHSQ01000022">
    <property type="protein sequence ID" value="OHA46995.1"/>
    <property type="molecule type" value="Genomic_DNA"/>
</dbReference>
<feature type="transmembrane region" description="Helical" evidence="1">
    <location>
        <begin position="45"/>
        <end position="62"/>
    </location>
</feature>
<dbReference type="Proteomes" id="UP000176965">
    <property type="component" value="Unassembled WGS sequence"/>
</dbReference>
<dbReference type="STRING" id="1802338.A2541_01075"/>
<proteinExistence type="predicted"/>
<gene>
    <name evidence="2" type="ORF">A2541_01075</name>
</gene>
<dbReference type="Pfam" id="PF18895">
    <property type="entry name" value="T4SS_pilin"/>
    <property type="match status" value="1"/>
</dbReference>
<reference evidence="2 3" key="1">
    <citation type="journal article" date="2016" name="Nat. Commun.">
        <title>Thousands of microbial genomes shed light on interconnected biogeochemical processes in an aquifer system.</title>
        <authorList>
            <person name="Anantharaman K."/>
            <person name="Brown C.T."/>
            <person name="Hug L.A."/>
            <person name="Sharon I."/>
            <person name="Castelle C.J."/>
            <person name="Probst A.J."/>
            <person name="Thomas B.C."/>
            <person name="Singh A."/>
            <person name="Wilkins M.J."/>
            <person name="Karaoz U."/>
            <person name="Brodie E.L."/>
            <person name="Williams K.H."/>
            <person name="Hubbard S.S."/>
            <person name="Banfield J.F."/>
        </authorList>
    </citation>
    <scope>NUCLEOTIDE SEQUENCE [LARGE SCALE GENOMIC DNA]</scope>
</reference>
<accession>A0A1G2PF72</accession>